<evidence type="ECO:0000256" key="1">
    <source>
        <dbReference type="ARBA" id="ARBA00010007"/>
    </source>
</evidence>
<evidence type="ECO:0000313" key="6">
    <source>
        <dbReference type="Proteomes" id="UP000274097"/>
    </source>
</evidence>
<dbReference type="EMBL" id="RAQU01000186">
    <property type="protein sequence ID" value="RKK02076.1"/>
    <property type="molecule type" value="Genomic_DNA"/>
</dbReference>
<dbReference type="Proteomes" id="UP000274097">
    <property type="component" value="Unassembled WGS sequence"/>
</dbReference>
<dbReference type="InterPro" id="IPR036249">
    <property type="entry name" value="Thioredoxin-like_sf"/>
</dbReference>
<dbReference type="Pfam" id="PF13409">
    <property type="entry name" value="GST_N_2"/>
    <property type="match status" value="1"/>
</dbReference>
<proteinExistence type="inferred from homology"/>
<dbReference type="Gene3D" id="1.20.1050.10">
    <property type="match status" value="1"/>
</dbReference>
<dbReference type="OrthoDB" id="509852at2"/>
<gene>
    <name evidence="4" type="primary">maiA</name>
    <name evidence="4" type="ORF">D6Z83_21610</name>
    <name evidence="5" type="ORF">EBE87_05275</name>
</gene>
<dbReference type="EMBL" id="RFLX01000002">
    <property type="protein sequence ID" value="RMI26672.1"/>
    <property type="molecule type" value="Genomic_DNA"/>
</dbReference>
<comment type="caution">
    <text evidence="4">The sequence shown here is derived from an EMBL/GenBank/DDBJ whole genome shotgun (WGS) entry which is preliminary data.</text>
</comment>
<dbReference type="InterPro" id="IPR010987">
    <property type="entry name" value="Glutathione-S-Trfase_C-like"/>
</dbReference>
<dbReference type="PANTHER" id="PTHR42673">
    <property type="entry name" value="MALEYLACETOACETATE ISOMERASE"/>
    <property type="match status" value="1"/>
</dbReference>
<evidence type="ECO:0000313" key="7">
    <source>
        <dbReference type="Proteomes" id="UP000278036"/>
    </source>
</evidence>
<dbReference type="InterPro" id="IPR040079">
    <property type="entry name" value="Glutathione_S-Trfase"/>
</dbReference>
<dbReference type="PANTHER" id="PTHR42673:SF4">
    <property type="entry name" value="MALEYLACETOACETATE ISOMERASE"/>
    <property type="match status" value="1"/>
</dbReference>
<evidence type="ECO:0000259" key="3">
    <source>
        <dbReference type="PROSITE" id="PS50405"/>
    </source>
</evidence>
<dbReference type="SUPFAM" id="SSF47616">
    <property type="entry name" value="GST C-terminal domain-like"/>
    <property type="match status" value="1"/>
</dbReference>
<dbReference type="NCBIfam" id="TIGR01262">
    <property type="entry name" value="maiA"/>
    <property type="match status" value="1"/>
</dbReference>
<dbReference type="SUPFAM" id="SSF52833">
    <property type="entry name" value="Thioredoxin-like"/>
    <property type="match status" value="1"/>
</dbReference>
<dbReference type="Gene3D" id="3.40.30.10">
    <property type="entry name" value="Glutaredoxin"/>
    <property type="match status" value="1"/>
</dbReference>
<dbReference type="RefSeq" id="WP_120640284.1">
    <property type="nucleotide sequence ID" value="NZ_RAQU01000186.1"/>
</dbReference>
<dbReference type="InterPro" id="IPR036282">
    <property type="entry name" value="Glutathione-S-Trfase_C_sf"/>
</dbReference>
<dbReference type="FunCoup" id="A0A3A9JEM8">
    <property type="interactions" value="328"/>
</dbReference>
<keyword evidence="6" id="KW-1185">Reference proteome</keyword>
<dbReference type="SFLD" id="SFLDS00019">
    <property type="entry name" value="Glutathione_Transferase_(cytos"/>
    <property type="match status" value="1"/>
</dbReference>
<dbReference type="GO" id="GO:0006749">
    <property type="term" value="P:glutathione metabolic process"/>
    <property type="evidence" value="ECO:0007669"/>
    <property type="project" value="TreeGrafter"/>
</dbReference>
<dbReference type="InterPro" id="IPR004045">
    <property type="entry name" value="Glutathione_S-Trfase_N"/>
</dbReference>
<dbReference type="SFLD" id="SFLDG00358">
    <property type="entry name" value="Main_(cytGST)"/>
    <property type="match status" value="1"/>
</dbReference>
<dbReference type="GO" id="GO:0004364">
    <property type="term" value="F:glutathione transferase activity"/>
    <property type="evidence" value="ECO:0007669"/>
    <property type="project" value="TreeGrafter"/>
</dbReference>
<evidence type="ECO:0000259" key="2">
    <source>
        <dbReference type="PROSITE" id="PS50404"/>
    </source>
</evidence>
<keyword evidence="4" id="KW-0413">Isomerase</keyword>
<protein>
    <submittedName>
        <fullName evidence="4">Maleylacetoacetate isomerase</fullName>
        <ecNumber evidence="4">5.2.1.2</ecNumber>
    </submittedName>
</protein>
<comment type="similarity">
    <text evidence="1">Belongs to the GST superfamily. Zeta family.</text>
</comment>
<name>A0A3A9JEM8_9PROT</name>
<dbReference type="GO" id="GO:0016034">
    <property type="term" value="F:maleylacetoacetate isomerase activity"/>
    <property type="evidence" value="ECO:0007669"/>
    <property type="project" value="UniProtKB-EC"/>
</dbReference>
<dbReference type="InterPro" id="IPR005955">
    <property type="entry name" value="GST_Zeta"/>
</dbReference>
<dbReference type="AlphaFoldDB" id="A0A3A9JEM8"/>
<dbReference type="InParanoid" id="A0A3A9JEM8"/>
<accession>A0A3A9JEM8</accession>
<dbReference type="EC" id="5.2.1.2" evidence="4"/>
<dbReference type="PROSITE" id="PS50404">
    <property type="entry name" value="GST_NTER"/>
    <property type="match status" value="1"/>
</dbReference>
<feature type="domain" description="GST N-terminal" evidence="2">
    <location>
        <begin position="1"/>
        <end position="81"/>
    </location>
</feature>
<dbReference type="GO" id="GO:0006559">
    <property type="term" value="P:L-phenylalanine catabolic process"/>
    <property type="evidence" value="ECO:0007669"/>
    <property type="project" value="TreeGrafter"/>
</dbReference>
<dbReference type="Proteomes" id="UP000278036">
    <property type="component" value="Unassembled WGS sequence"/>
</dbReference>
<dbReference type="GO" id="GO:0005737">
    <property type="term" value="C:cytoplasm"/>
    <property type="evidence" value="ECO:0007669"/>
    <property type="project" value="InterPro"/>
</dbReference>
<dbReference type="PROSITE" id="PS50405">
    <property type="entry name" value="GST_CTER"/>
    <property type="match status" value="1"/>
</dbReference>
<evidence type="ECO:0000313" key="5">
    <source>
        <dbReference type="EMBL" id="RMI26672.1"/>
    </source>
</evidence>
<organism evidence="4 7">
    <name type="scientific">Teichococcus wenyumeiae</name>
    <dbReference type="NCBI Taxonomy" id="2478470"/>
    <lineage>
        <taxon>Bacteria</taxon>
        <taxon>Pseudomonadati</taxon>
        <taxon>Pseudomonadota</taxon>
        <taxon>Alphaproteobacteria</taxon>
        <taxon>Acetobacterales</taxon>
        <taxon>Roseomonadaceae</taxon>
        <taxon>Roseomonas</taxon>
    </lineage>
</organism>
<reference evidence="4 7" key="1">
    <citation type="submission" date="2018-09" db="EMBL/GenBank/DDBJ databases">
        <title>Roseomonas sp. nov., isolated from feces of Tibetan antelopes in the Qinghai-Tibet plateau, China.</title>
        <authorList>
            <person name="Tian Z."/>
        </authorList>
    </citation>
    <scope>NUCLEOTIDE SEQUENCE [LARGE SCALE GENOMIC DNA]</scope>
    <source>
        <strain evidence="5 6">Z23</strain>
        <strain evidence="4 7">Z24</strain>
    </source>
</reference>
<sequence>MRLHGHPRSLATWRVRIALALKNLLVEMVEHDTAARDVTPASLLQINPQGQVPVLETDSGQRLTQSLAIIEWLDEMWPTPPLLPPGPVLRARVRAFSHAIATDLHPLVTDRALGRLRRLEMTDASLRAWTRCALAEGLDACETLLTGAEGPFCFGSIPGLADVCLVPQLALARQYGMNLTFPRLLAAEAACMTLPAFHSTCPPELWSKSS</sequence>
<feature type="domain" description="GST C-terminal" evidence="3">
    <location>
        <begin position="86"/>
        <end position="210"/>
    </location>
</feature>
<evidence type="ECO:0000313" key="4">
    <source>
        <dbReference type="EMBL" id="RKK02076.1"/>
    </source>
</evidence>